<feature type="compositionally biased region" description="Basic and acidic residues" evidence="1">
    <location>
        <begin position="139"/>
        <end position="151"/>
    </location>
</feature>
<accession>A0AAV7U6Z0</accession>
<dbReference type="AlphaFoldDB" id="A0AAV7U6Z0"/>
<proteinExistence type="predicted"/>
<gene>
    <name evidence="2" type="ORF">NDU88_001619</name>
</gene>
<reference evidence="2" key="1">
    <citation type="journal article" date="2022" name="bioRxiv">
        <title>Sequencing and chromosome-scale assembly of the giantPleurodeles waltlgenome.</title>
        <authorList>
            <person name="Brown T."/>
            <person name="Elewa A."/>
            <person name="Iarovenko S."/>
            <person name="Subramanian E."/>
            <person name="Araus A.J."/>
            <person name="Petzold A."/>
            <person name="Susuki M."/>
            <person name="Suzuki K.-i.T."/>
            <person name="Hayashi T."/>
            <person name="Toyoda A."/>
            <person name="Oliveira C."/>
            <person name="Osipova E."/>
            <person name="Leigh N.D."/>
            <person name="Simon A."/>
            <person name="Yun M.H."/>
        </authorList>
    </citation>
    <scope>NUCLEOTIDE SEQUENCE</scope>
    <source>
        <strain evidence="2">20211129_DDA</strain>
        <tissue evidence="2">Liver</tissue>
    </source>
</reference>
<feature type="compositionally biased region" description="Polar residues" evidence="1">
    <location>
        <begin position="102"/>
        <end position="115"/>
    </location>
</feature>
<dbReference type="EMBL" id="JANPWB010000005">
    <property type="protein sequence ID" value="KAJ1184822.1"/>
    <property type="molecule type" value="Genomic_DNA"/>
</dbReference>
<comment type="caution">
    <text evidence="2">The sequence shown here is derived from an EMBL/GenBank/DDBJ whole genome shotgun (WGS) entry which is preliminary data.</text>
</comment>
<name>A0AAV7U6Z0_PLEWA</name>
<sequence length="163" mass="17078">MGGRCSGSGGGGGGRREEGRGGPRRGAGLRHLSALEPGLRERSQEPAVQRRRRGLLGAIQNQEQRSGSGPGARAVPGPAGEELYRTRVETPGQRSDARASKTRSSGATRNKTSRPGQPEARGTPDAGDAAPQPVTPKSGRAESEARTRDSTEVSGIKHTQDRH</sequence>
<dbReference type="Proteomes" id="UP001066276">
    <property type="component" value="Chromosome 3_1"/>
</dbReference>
<organism evidence="2 3">
    <name type="scientific">Pleurodeles waltl</name>
    <name type="common">Iberian ribbed newt</name>
    <dbReference type="NCBI Taxonomy" id="8319"/>
    <lineage>
        <taxon>Eukaryota</taxon>
        <taxon>Metazoa</taxon>
        <taxon>Chordata</taxon>
        <taxon>Craniata</taxon>
        <taxon>Vertebrata</taxon>
        <taxon>Euteleostomi</taxon>
        <taxon>Amphibia</taxon>
        <taxon>Batrachia</taxon>
        <taxon>Caudata</taxon>
        <taxon>Salamandroidea</taxon>
        <taxon>Salamandridae</taxon>
        <taxon>Pleurodelinae</taxon>
        <taxon>Pleurodeles</taxon>
    </lineage>
</organism>
<feature type="region of interest" description="Disordered" evidence="1">
    <location>
        <begin position="1"/>
        <end position="163"/>
    </location>
</feature>
<evidence type="ECO:0000256" key="1">
    <source>
        <dbReference type="SAM" id="MobiDB-lite"/>
    </source>
</evidence>
<evidence type="ECO:0000313" key="3">
    <source>
        <dbReference type="Proteomes" id="UP001066276"/>
    </source>
</evidence>
<feature type="compositionally biased region" description="Low complexity" evidence="1">
    <location>
        <begin position="71"/>
        <end position="80"/>
    </location>
</feature>
<keyword evidence="3" id="KW-1185">Reference proteome</keyword>
<feature type="compositionally biased region" description="Gly residues" evidence="1">
    <location>
        <begin position="1"/>
        <end position="13"/>
    </location>
</feature>
<protein>
    <submittedName>
        <fullName evidence="2">Uncharacterized protein</fullName>
    </submittedName>
</protein>
<evidence type="ECO:0000313" key="2">
    <source>
        <dbReference type="EMBL" id="KAJ1184822.1"/>
    </source>
</evidence>